<dbReference type="Pfam" id="PF01381">
    <property type="entry name" value="HTH_3"/>
    <property type="match status" value="1"/>
</dbReference>
<dbReference type="SMART" id="SM00530">
    <property type="entry name" value="HTH_XRE"/>
    <property type="match status" value="1"/>
</dbReference>
<evidence type="ECO:0000256" key="1">
    <source>
        <dbReference type="ARBA" id="ARBA00023125"/>
    </source>
</evidence>
<dbReference type="EMBL" id="BAUU01000036">
    <property type="protein sequence ID" value="GAE32409.1"/>
    <property type="molecule type" value="Genomic_DNA"/>
</dbReference>
<comment type="caution">
    <text evidence="3">The sequence shown here is derived from an EMBL/GenBank/DDBJ whole genome shotgun (WGS) entry which is preliminary data.</text>
</comment>
<evidence type="ECO:0000259" key="2">
    <source>
        <dbReference type="PROSITE" id="PS50943"/>
    </source>
</evidence>
<dbReference type="PANTHER" id="PTHR46558">
    <property type="entry name" value="TRACRIPTIONAL REGULATORY PROTEIN-RELATED-RELATED"/>
    <property type="match status" value="1"/>
</dbReference>
<keyword evidence="1" id="KW-0238">DNA-binding</keyword>
<sequence length="130" mass="15284">MLLMENKNEIFGKRLKKLRERTGTNQETVGKAIGISRARYSHYENNHVEPDIELIRKLADHFKVSTDYLLGRTNDITSPDNELEKIKNKIATEFPDIDLMFNDLESMTAEDLKEVYEYIKFKKSQKDNKE</sequence>
<dbReference type="Proteomes" id="UP000018895">
    <property type="component" value="Unassembled WGS sequence"/>
</dbReference>
<dbReference type="PROSITE" id="PS50943">
    <property type="entry name" value="HTH_CROC1"/>
    <property type="match status" value="1"/>
</dbReference>
<dbReference type="Gene3D" id="1.10.260.40">
    <property type="entry name" value="lambda repressor-like DNA-binding domains"/>
    <property type="match status" value="1"/>
</dbReference>
<dbReference type="InterPro" id="IPR001387">
    <property type="entry name" value="Cro/C1-type_HTH"/>
</dbReference>
<evidence type="ECO:0000313" key="4">
    <source>
        <dbReference type="Proteomes" id="UP000018895"/>
    </source>
</evidence>
<accession>W4QM61</accession>
<dbReference type="InterPro" id="IPR010982">
    <property type="entry name" value="Lambda_DNA-bd_dom_sf"/>
</dbReference>
<feature type="domain" description="HTH cro/C1-type" evidence="2">
    <location>
        <begin position="15"/>
        <end position="69"/>
    </location>
</feature>
<gene>
    <name evidence="3" type="ORF">JCM9152_3943</name>
</gene>
<keyword evidence="4" id="KW-1185">Reference proteome</keyword>
<name>W4QM61_9BACI</name>
<dbReference type="AlphaFoldDB" id="W4QM61"/>
<dbReference type="PANTHER" id="PTHR46558:SF11">
    <property type="entry name" value="HTH-TYPE TRANSCRIPTIONAL REGULATOR XRE"/>
    <property type="match status" value="1"/>
</dbReference>
<reference evidence="3" key="1">
    <citation type="journal article" date="2014" name="Genome Announc.">
        <title>Draft Genome Sequences of Three Alkaliphilic Bacillus Strains, Bacillus wakoensis JCM 9140T, Bacillus akibai JCM 9157T, and Bacillus hemicellulosilyticus JCM 9152T.</title>
        <authorList>
            <person name="Yuki M."/>
            <person name="Oshima K."/>
            <person name="Suda W."/>
            <person name="Oshida Y."/>
            <person name="Kitamura K."/>
            <person name="Iida T."/>
            <person name="Hattori M."/>
            <person name="Ohkuma M."/>
        </authorList>
    </citation>
    <scope>NUCLEOTIDE SEQUENCE [LARGE SCALE GENOMIC DNA]</scope>
    <source>
        <strain evidence="3">JCM 9152</strain>
    </source>
</reference>
<protein>
    <submittedName>
        <fullName evidence="3">Negative regulation of the defective prophage PBSX genes</fullName>
    </submittedName>
</protein>
<dbReference type="STRING" id="1236971.JCM9152_3943"/>
<dbReference type="GO" id="GO:0003677">
    <property type="term" value="F:DNA binding"/>
    <property type="evidence" value="ECO:0007669"/>
    <property type="project" value="UniProtKB-KW"/>
</dbReference>
<evidence type="ECO:0000313" key="3">
    <source>
        <dbReference type="EMBL" id="GAE32409.1"/>
    </source>
</evidence>
<dbReference type="SUPFAM" id="SSF47413">
    <property type="entry name" value="lambda repressor-like DNA-binding domains"/>
    <property type="match status" value="1"/>
</dbReference>
<organism evidence="3 4">
    <name type="scientific">Halalkalibacter hemicellulosilyticusJCM 9152</name>
    <dbReference type="NCBI Taxonomy" id="1236971"/>
    <lineage>
        <taxon>Bacteria</taxon>
        <taxon>Bacillati</taxon>
        <taxon>Bacillota</taxon>
        <taxon>Bacilli</taxon>
        <taxon>Bacillales</taxon>
        <taxon>Bacillaceae</taxon>
        <taxon>Halalkalibacter</taxon>
    </lineage>
</organism>
<dbReference type="CDD" id="cd00093">
    <property type="entry name" value="HTH_XRE"/>
    <property type="match status" value="1"/>
</dbReference>
<proteinExistence type="predicted"/>